<dbReference type="Pfam" id="PF17667">
    <property type="entry name" value="Pkinase_fungal"/>
    <property type="match status" value="1"/>
</dbReference>
<evidence type="ECO:0000259" key="2">
    <source>
        <dbReference type="Pfam" id="PF17667"/>
    </source>
</evidence>
<feature type="region of interest" description="Disordered" evidence="1">
    <location>
        <begin position="78"/>
        <end position="99"/>
    </location>
</feature>
<protein>
    <recommendedName>
        <fullName evidence="2">Fungal-type protein kinase domain-containing protein</fullName>
    </recommendedName>
</protein>
<dbReference type="Proteomes" id="UP001385951">
    <property type="component" value="Unassembled WGS sequence"/>
</dbReference>
<dbReference type="PANTHER" id="PTHR38248:SF2">
    <property type="entry name" value="FUNK1 11"/>
    <property type="match status" value="1"/>
</dbReference>
<proteinExistence type="predicted"/>
<dbReference type="PANTHER" id="PTHR38248">
    <property type="entry name" value="FUNK1 6"/>
    <property type="match status" value="1"/>
</dbReference>
<name>A0AAW0G3E5_9APHY</name>
<gene>
    <name evidence="3" type="ORF">QCA50_012400</name>
</gene>
<evidence type="ECO:0000256" key="1">
    <source>
        <dbReference type="SAM" id="MobiDB-lite"/>
    </source>
</evidence>
<accession>A0AAW0G3E5</accession>
<evidence type="ECO:0000313" key="3">
    <source>
        <dbReference type="EMBL" id="KAK7684453.1"/>
    </source>
</evidence>
<sequence>MYLHDHIVGGDFASYKPDFVYGPSVGPKLQKWEFAGACGEMKKHEVTKMPTEHARTITNDRLRKFKLDWVDRERTRDETSSTSVPVIPQRRRKRKATVQPISRANKKVKMGKVAAPAPVTHIDTKYLVDFTGEEIQMAKYVNELLSHGIRTYAFGFLLRETSMSLWYVDRMGMASSKSFDIFKSPELLLLVVGALNFADRHSLGFNPLVEYPKGATQSHDGAILKLPHAIRDDGTAVASPVKFDIRISRTSPLVVAYGAVGRGTTVIPIRAKGSARKLWGEGNLVAKLSWPSINRKNEADTIRVVRKKLGEHDEARAHLRHIVELKCSSELSAMDMKLPRAFMDLREPHEPRVFRALVMKEYLPLERIASLEEFKTVYIHVIDAHYWVHKVVGILHRDPCADNIMFYYDDKHDVVGVLSDWDVSIQKELTYLRDVPDTEDAVEEEEDPTPPRPHSNSDSDTTRRPRYRTGRGAFMAIDLLSPVPVTHRYRHDLESFFYLLCYFCARFRRSTPENPQAYLAYLLDWENGSMAKISLKKQGVLLGGDVFFDLFNDADEAYRPLIDQWIEPLRRNVFGSVLINSLRLTQAYANLAAARRRNDNGKEQLSLKEVQGISEEADEAVSYEVFRDILNG</sequence>
<reference evidence="3 4" key="1">
    <citation type="submission" date="2022-09" db="EMBL/GenBank/DDBJ databases">
        <authorList>
            <person name="Palmer J.M."/>
        </authorList>
    </citation>
    <scope>NUCLEOTIDE SEQUENCE [LARGE SCALE GENOMIC DNA]</scope>
    <source>
        <strain evidence="3 4">DSM 7382</strain>
    </source>
</reference>
<dbReference type="AlphaFoldDB" id="A0AAW0G3E5"/>
<dbReference type="InterPro" id="IPR011009">
    <property type="entry name" value="Kinase-like_dom_sf"/>
</dbReference>
<dbReference type="InterPro" id="IPR040976">
    <property type="entry name" value="Pkinase_fungal"/>
</dbReference>
<dbReference type="SUPFAM" id="SSF56112">
    <property type="entry name" value="Protein kinase-like (PK-like)"/>
    <property type="match status" value="1"/>
</dbReference>
<dbReference type="Gene3D" id="1.10.510.10">
    <property type="entry name" value="Transferase(Phosphotransferase) domain 1"/>
    <property type="match status" value="1"/>
</dbReference>
<feature type="region of interest" description="Disordered" evidence="1">
    <location>
        <begin position="436"/>
        <end position="466"/>
    </location>
</feature>
<evidence type="ECO:0000313" key="4">
    <source>
        <dbReference type="Proteomes" id="UP001385951"/>
    </source>
</evidence>
<feature type="domain" description="Fungal-type protein kinase" evidence="2">
    <location>
        <begin position="129"/>
        <end position="504"/>
    </location>
</feature>
<feature type="compositionally biased region" description="Acidic residues" evidence="1">
    <location>
        <begin position="437"/>
        <end position="448"/>
    </location>
</feature>
<keyword evidence="4" id="KW-1185">Reference proteome</keyword>
<dbReference type="EMBL" id="JASBNA010000025">
    <property type="protein sequence ID" value="KAK7684453.1"/>
    <property type="molecule type" value="Genomic_DNA"/>
</dbReference>
<comment type="caution">
    <text evidence="3">The sequence shown here is derived from an EMBL/GenBank/DDBJ whole genome shotgun (WGS) entry which is preliminary data.</text>
</comment>
<organism evidence="3 4">
    <name type="scientific">Cerrena zonata</name>
    <dbReference type="NCBI Taxonomy" id="2478898"/>
    <lineage>
        <taxon>Eukaryota</taxon>
        <taxon>Fungi</taxon>
        <taxon>Dikarya</taxon>
        <taxon>Basidiomycota</taxon>
        <taxon>Agaricomycotina</taxon>
        <taxon>Agaricomycetes</taxon>
        <taxon>Polyporales</taxon>
        <taxon>Cerrenaceae</taxon>
        <taxon>Cerrena</taxon>
    </lineage>
</organism>